<dbReference type="PANTHER" id="PTHR34351:SF1">
    <property type="entry name" value="SLR1927 PROTEIN"/>
    <property type="match status" value="1"/>
</dbReference>
<keyword evidence="1" id="KW-1133">Transmembrane helix</keyword>
<keyword evidence="3" id="KW-1185">Reference proteome</keyword>
<dbReference type="EMBL" id="JABXWD010000006">
    <property type="protein sequence ID" value="MBV6340105.1"/>
    <property type="molecule type" value="Genomic_DNA"/>
</dbReference>
<feature type="transmembrane region" description="Helical" evidence="1">
    <location>
        <begin position="20"/>
        <end position="38"/>
    </location>
</feature>
<proteinExistence type="predicted"/>
<reference evidence="2 3" key="1">
    <citation type="journal article" date="2020" name="J Geophys Res Biogeosci">
        <title>Magnetotaxis as an Adaptation to Enable Bacterial Shuttling of Microbial Sulfur and Sulfur Cycling Across Aquatic Oxic#Anoxic Interfaces.</title>
        <authorList>
            <person name="Li J."/>
            <person name="Liu P."/>
            <person name="Wang J."/>
            <person name="Roberts A.P."/>
            <person name="Pan Y."/>
        </authorList>
    </citation>
    <scope>NUCLEOTIDE SEQUENCE [LARGE SCALE GENOMIC DNA]</scope>
    <source>
        <strain evidence="2 3">MYR-1_YQ</strain>
    </source>
</reference>
<evidence type="ECO:0000313" key="3">
    <source>
        <dbReference type="Proteomes" id="UP001196980"/>
    </source>
</evidence>
<evidence type="ECO:0000313" key="2">
    <source>
        <dbReference type="EMBL" id="MBV6340105.1"/>
    </source>
</evidence>
<sequence>MYILLSIFLGFAATNTGNNLIYMITAALLSFMGISGFFGRTNLLKVRVGLEFPDEVYAGRQFPLKVLVTNNKAIMPGFILRIVVGSDEVRLPYVAPKGEAYRHLNISLPRRGKHVVREVHVCSVFPFNFFIRCVKLNDLYECIVLPEPKRCQLPEHLQREMRSKGEKSTNMTGYDGELLSLRKYRPSDPIKYISWKATAKTGQLKTKELSALAFEPIVIDFDKTNISDYEARISCITYAISSLIKQNIPVGLKLNDKVFNPEVSHRHKLNMLRQLALLP</sequence>
<organism evidence="2 3">
    <name type="scientific">Candidatus Magnetobacterium casense</name>
    <dbReference type="NCBI Taxonomy" id="1455061"/>
    <lineage>
        <taxon>Bacteria</taxon>
        <taxon>Pseudomonadati</taxon>
        <taxon>Nitrospirota</taxon>
        <taxon>Thermodesulfovibrionia</taxon>
        <taxon>Thermodesulfovibrionales</taxon>
        <taxon>Candidatus Magnetobacteriaceae</taxon>
        <taxon>Candidatus Magnetobacterium</taxon>
    </lineage>
</organism>
<comment type="caution">
    <text evidence="2">The sequence shown here is derived from an EMBL/GenBank/DDBJ whole genome shotgun (WGS) entry which is preliminary data.</text>
</comment>
<keyword evidence="1" id="KW-0472">Membrane</keyword>
<dbReference type="PANTHER" id="PTHR34351">
    <property type="entry name" value="SLR1927 PROTEIN-RELATED"/>
    <property type="match status" value="1"/>
</dbReference>
<keyword evidence="1" id="KW-0812">Transmembrane</keyword>
<name>A0ABS6RUT1_9BACT</name>
<gene>
    <name evidence="2" type="ORF">HWQ67_00765</name>
</gene>
<accession>A0ABS6RUT1</accession>
<evidence type="ECO:0000256" key="1">
    <source>
        <dbReference type="SAM" id="Phobius"/>
    </source>
</evidence>
<dbReference type="RefSeq" id="WP_218250727.1">
    <property type="nucleotide sequence ID" value="NZ_JABXWD010000006.1"/>
</dbReference>
<dbReference type="Proteomes" id="UP001196980">
    <property type="component" value="Unassembled WGS sequence"/>
</dbReference>
<protein>
    <submittedName>
        <fullName evidence="2">DUF58 domain-containing protein</fullName>
    </submittedName>
</protein>